<sequence length="133" mass="15578">MLLSRTTRIFQQYLQRNRPLAVGAFYAPECSGYKERTYKHEYEQKRDFKDFGHTKTKVNWGTAIPYAVCSLIMMSLFFDWSSYFKGKLPTVDAAGMLVENESQSNESLEAAEQESQKKRKNKKQKIGFRDRKV</sequence>
<reference evidence="3" key="1">
    <citation type="journal article" date="2018" name="Genome Res.">
        <title>The genomic architecture and molecular evolution of ant odorant receptors.</title>
        <authorList>
            <person name="McKenzie S.K."/>
            <person name="Kronauer D.J.C."/>
        </authorList>
    </citation>
    <scope>NUCLEOTIDE SEQUENCE [LARGE SCALE GENOMIC DNA]</scope>
    <source>
        <strain evidence="3">Clonal line C1</strain>
    </source>
</reference>
<keyword evidence="2" id="KW-1133">Transmembrane helix</keyword>
<evidence type="ECO:0000313" key="3">
    <source>
        <dbReference type="EMBL" id="RLU17463.1"/>
    </source>
</evidence>
<evidence type="ECO:0000256" key="1">
    <source>
        <dbReference type="SAM" id="MobiDB-lite"/>
    </source>
</evidence>
<dbReference type="OrthoDB" id="10056860at2759"/>
<feature type="region of interest" description="Disordered" evidence="1">
    <location>
        <begin position="100"/>
        <end position="133"/>
    </location>
</feature>
<evidence type="ECO:0000256" key="2">
    <source>
        <dbReference type="SAM" id="Phobius"/>
    </source>
</evidence>
<reference evidence="3" key="2">
    <citation type="submission" date="2018-07" db="EMBL/GenBank/DDBJ databases">
        <authorList>
            <person name="Mckenzie S.K."/>
            <person name="Kronauer D.J.C."/>
        </authorList>
    </citation>
    <scope>NUCLEOTIDE SEQUENCE</scope>
    <source>
        <strain evidence="3">Clonal line C1</strain>
    </source>
</reference>
<proteinExistence type="predicted"/>
<accession>A0A3L8DBI0</accession>
<dbReference type="Proteomes" id="UP000279307">
    <property type="component" value="Chromosome 10"/>
</dbReference>
<keyword evidence="2" id="KW-0472">Membrane</keyword>
<dbReference type="AlphaFoldDB" id="A0A3L8DBI0"/>
<feature type="transmembrane region" description="Helical" evidence="2">
    <location>
        <begin position="58"/>
        <end position="78"/>
    </location>
</feature>
<protein>
    <submittedName>
        <fullName evidence="3">Uncharacterized protein</fullName>
    </submittedName>
</protein>
<dbReference type="EMBL" id="QOIP01000010">
    <property type="protein sequence ID" value="RLU17463.1"/>
    <property type="molecule type" value="Genomic_DNA"/>
</dbReference>
<keyword evidence="2" id="KW-0812">Transmembrane</keyword>
<comment type="caution">
    <text evidence="3">The sequence shown here is derived from an EMBL/GenBank/DDBJ whole genome shotgun (WGS) entry which is preliminary data.</text>
</comment>
<organism evidence="3">
    <name type="scientific">Ooceraea biroi</name>
    <name type="common">Clonal raider ant</name>
    <name type="synonym">Cerapachys biroi</name>
    <dbReference type="NCBI Taxonomy" id="2015173"/>
    <lineage>
        <taxon>Eukaryota</taxon>
        <taxon>Metazoa</taxon>
        <taxon>Ecdysozoa</taxon>
        <taxon>Arthropoda</taxon>
        <taxon>Hexapoda</taxon>
        <taxon>Insecta</taxon>
        <taxon>Pterygota</taxon>
        <taxon>Neoptera</taxon>
        <taxon>Endopterygota</taxon>
        <taxon>Hymenoptera</taxon>
        <taxon>Apocrita</taxon>
        <taxon>Aculeata</taxon>
        <taxon>Formicoidea</taxon>
        <taxon>Formicidae</taxon>
        <taxon>Dorylinae</taxon>
        <taxon>Ooceraea</taxon>
    </lineage>
</organism>
<gene>
    <name evidence="3" type="ORF">DMN91_009698</name>
</gene>
<name>A0A3L8DBI0_OOCBI</name>
<feature type="compositionally biased region" description="Basic residues" evidence="1">
    <location>
        <begin position="117"/>
        <end position="126"/>
    </location>
</feature>